<sequence length="470" mass="54624">MKPGIKTGNKPEMNRRKPKFRTLKRPKCATPFVFSRKLNDILNTNGWKQFNKNITKRFRSGGGGNDNTAATKPIKYDISGEFNYDFWFKKFDDEYNIPPLPEPPKNRSRSSRGKSRPPPPPPPPPLPQNHLENFKSLIESIYKSKEQSNEFCKFIQRIIPKYETVRKDITKTYHPKELCLLTFLIGIFTHMLRKECNIFTKGGKAVEIELSKIEENDDTKKHLGAIEPYQSNDIDIMIYLSNNNYTERDIANQIAKFILWVTNFEGGPKFITKDFPKYEADEKTLANGSIVKISYKEEWGEMVAMVDIGYVSMTPFFDRSEPFSEWVISAPGSNRVFTFNGYNLYYNTQTIEKMIVERLYYINLYTTDTASKQNPAFMDSLKRSTNALLHGLMVKVLSNKDEYYIKYDGENYELDKEKVEKSKDGDIASYKKHIVETLLSIEHTIDKKTIDSNRVFSFLEDKTEKIENVL</sequence>
<name>A0A6C0H275_9ZZZZ</name>
<dbReference type="AlphaFoldDB" id="A0A6C0H275"/>
<dbReference type="EMBL" id="MN739850">
    <property type="protein sequence ID" value="QHT74480.1"/>
    <property type="molecule type" value="Genomic_DNA"/>
</dbReference>
<evidence type="ECO:0000313" key="2">
    <source>
        <dbReference type="EMBL" id="QHT74480.1"/>
    </source>
</evidence>
<reference evidence="2" key="1">
    <citation type="journal article" date="2020" name="Nature">
        <title>Giant virus diversity and host interactions through global metagenomics.</title>
        <authorList>
            <person name="Schulz F."/>
            <person name="Roux S."/>
            <person name="Paez-Espino D."/>
            <person name="Jungbluth S."/>
            <person name="Walsh D.A."/>
            <person name="Denef V.J."/>
            <person name="McMahon K.D."/>
            <person name="Konstantinidis K.T."/>
            <person name="Eloe-Fadrosh E.A."/>
            <person name="Kyrpides N.C."/>
            <person name="Woyke T."/>
        </authorList>
    </citation>
    <scope>NUCLEOTIDE SEQUENCE</scope>
    <source>
        <strain evidence="2">GVMAG-M-3300023179-59</strain>
    </source>
</reference>
<feature type="region of interest" description="Disordered" evidence="1">
    <location>
        <begin position="1"/>
        <end position="21"/>
    </location>
</feature>
<proteinExistence type="predicted"/>
<feature type="compositionally biased region" description="Basic residues" evidence="1">
    <location>
        <begin position="106"/>
        <end position="115"/>
    </location>
</feature>
<accession>A0A6C0H275</accession>
<evidence type="ECO:0000256" key="1">
    <source>
        <dbReference type="SAM" id="MobiDB-lite"/>
    </source>
</evidence>
<organism evidence="2">
    <name type="scientific">viral metagenome</name>
    <dbReference type="NCBI Taxonomy" id="1070528"/>
    <lineage>
        <taxon>unclassified sequences</taxon>
        <taxon>metagenomes</taxon>
        <taxon>organismal metagenomes</taxon>
    </lineage>
</organism>
<feature type="region of interest" description="Disordered" evidence="1">
    <location>
        <begin position="98"/>
        <end position="130"/>
    </location>
</feature>
<dbReference type="SUPFAM" id="SSF101447">
    <property type="entry name" value="Formin homology 2 domain (FH2 domain)"/>
    <property type="match status" value="1"/>
</dbReference>
<feature type="compositionally biased region" description="Pro residues" evidence="1">
    <location>
        <begin position="116"/>
        <end position="127"/>
    </location>
</feature>
<protein>
    <submittedName>
        <fullName evidence="2">Uncharacterized protein</fullName>
    </submittedName>
</protein>